<dbReference type="OrthoDB" id="240979at2759"/>
<dbReference type="EMBL" id="MKKU01000104">
    <property type="protein sequence ID" value="RNF24262.1"/>
    <property type="molecule type" value="Genomic_DNA"/>
</dbReference>
<dbReference type="Proteomes" id="UP000284403">
    <property type="component" value="Unassembled WGS sequence"/>
</dbReference>
<name>A0A3R7M0J2_9TRYP</name>
<reference evidence="1 2" key="1">
    <citation type="journal article" date="2018" name="BMC Genomics">
        <title>Genomic comparison of Trypanosoma conorhini and Trypanosoma rangeli to Trypanosoma cruzi strains of high and low virulence.</title>
        <authorList>
            <person name="Bradwell K.R."/>
            <person name="Koparde V.N."/>
            <person name="Matveyev A.V."/>
            <person name="Serrano M.G."/>
            <person name="Alves J.M."/>
            <person name="Parikh H."/>
            <person name="Huang B."/>
            <person name="Lee V."/>
            <person name="Espinosa-Alvarez O."/>
            <person name="Ortiz P.A."/>
            <person name="Costa-Martins A.G."/>
            <person name="Teixeira M.M."/>
            <person name="Buck G.A."/>
        </authorList>
    </citation>
    <scope>NUCLEOTIDE SEQUENCE [LARGE SCALE GENOMIC DNA]</scope>
    <source>
        <strain evidence="1 2">025E</strain>
    </source>
</reference>
<organism evidence="1 2">
    <name type="scientific">Trypanosoma conorhini</name>
    <dbReference type="NCBI Taxonomy" id="83891"/>
    <lineage>
        <taxon>Eukaryota</taxon>
        <taxon>Discoba</taxon>
        <taxon>Euglenozoa</taxon>
        <taxon>Kinetoplastea</taxon>
        <taxon>Metakinetoplastina</taxon>
        <taxon>Trypanosomatida</taxon>
        <taxon>Trypanosomatidae</taxon>
        <taxon>Trypanosoma</taxon>
    </lineage>
</organism>
<dbReference type="GeneID" id="40316232"/>
<proteinExistence type="predicted"/>
<evidence type="ECO:0000313" key="2">
    <source>
        <dbReference type="Proteomes" id="UP000284403"/>
    </source>
</evidence>
<comment type="caution">
    <text evidence="1">The sequence shown here is derived from an EMBL/GenBank/DDBJ whole genome shotgun (WGS) entry which is preliminary data.</text>
</comment>
<accession>A0A3R7M0J2</accession>
<dbReference type="Gene3D" id="2.130.10.10">
    <property type="entry name" value="YVTN repeat-like/Quinoprotein amine dehydrogenase"/>
    <property type="match status" value="1"/>
</dbReference>
<keyword evidence="2" id="KW-1185">Reference proteome</keyword>
<protein>
    <submittedName>
        <fullName evidence="1">Uncharacterized protein</fullName>
    </submittedName>
</protein>
<gene>
    <name evidence="1" type="ORF">Tco025E_02621</name>
</gene>
<dbReference type="AlphaFoldDB" id="A0A3R7M0J2"/>
<dbReference type="InterPro" id="IPR015943">
    <property type="entry name" value="WD40/YVTN_repeat-like_dom_sf"/>
</dbReference>
<sequence length="815" mass="87079">MLATRQLIPSSVAHLACPLRLEDGSTILLTATASFLHVQRPAWRFDRSGNETCVFVPTREEMHLGSVAVELVACAHQCFVVLTQDFDLLVGRYQANLPAPPQSWLCNDALHHNNSWLVLYRGNLTASQTGGVSMVGARPLFAIGGNGTTVQCSILRRVRHTLIIDIPKDAPESFFTEKWVLSVPQSVGPFSCSVAPFKRDVVEQSDEELLVHSTVAELTRRKRLQKPPPIAQLYGFPPVSVTLLSRTSDDHILSMALMPEIPSQEPESFVFVFPHRSSLSVFGGLSRSSRGKLLKNFKVSGSPYLVLTLSDRVLVLSIVGCMHVLSVLGVGATPLGAVLNMVGNHRTMRVARSSSHPCAAVVLQQPGEAGEVLWLLLESGLLTELSIEVLRSGKDIPNILDAPSIESGDCEDGEWPIASISGLPHGFRAVSILPFKRGCTTRFQPHPVTERYVLLSDGVADTYLVDLIGRRAVGGVISHGAMTSACAGPGMDLVVAYSKGVLRRLSPGVASPVRVHAAFAGVHQMYALPHMTESRPASVVFYFLVTTAARTALLRGAAGYLEELHDVEGFALDEPTLAVHSAPAEDEAVAVSSLPPLAFAQCTPTCLNLAGTRKPLREIMPGVDCVSHACFAGAEFLAVAVLQRVSILSLAGRSISPRLIVQKSLEGDVSHLVAWRMSDSRQWGIAACLWSHEIVVWLLGEGVTQCHVLHGNAVVSSSFSLPDGGAGLTFIDRTVAVLRPTTAEGTPTLTAMADTEREAFLADVCLPVMLLRGSVASPHFQLVAIEGQKSGDGGVGVCCRCGGAAGCRVVSCAVA</sequence>
<dbReference type="RefSeq" id="XP_029230374.1">
    <property type="nucleotide sequence ID" value="XM_029369546.1"/>
</dbReference>
<evidence type="ECO:0000313" key="1">
    <source>
        <dbReference type="EMBL" id="RNF24262.1"/>
    </source>
</evidence>